<dbReference type="InterPro" id="IPR008630">
    <property type="entry name" value="Glyco_trans_34"/>
</dbReference>
<keyword evidence="2" id="KW-0328">Glycosyltransferase</keyword>
<evidence type="ECO:0000313" key="5">
    <source>
        <dbReference type="Proteomes" id="UP001642484"/>
    </source>
</evidence>
<reference evidence="4 5" key="1">
    <citation type="submission" date="2024-02" db="EMBL/GenBank/DDBJ databases">
        <authorList>
            <person name="Chen Y."/>
            <person name="Shah S."/>
            <person name="Dougan E. K."/>
            <person name="Thang M."/>
            <person name="Chan C."/>
        </authorList>
    </citation>
    <scope>NUCLEOTIDE SEQUENCE [LARGE SCALE GENOMIC DNA]</scope>
</reference>
<dbReference type="Gene3D" id="3.90.550.10">
    <property type="entry name" value="Spore Coat Polysaccharide Biosynthesis Protein SpsA, Chain A"/>
    <property type="match status" value="1"/>
</dbReference>
<sequence>MTAPEPFWPWATTKQTARPRCGGPGVGRMQCCGWWALALGTVAALDVRSQQPLSGDRFAGCMFEIVMLEKQLMGSSFNPKSFWSMNAVLNKAYADRHGYAFTLARPEAEPKSWSQRPAESWYRVPWVLERLQAAQARKETCGWLLYMDSSAFIQDHQVPLSKFLDQIFKDRPLNLRTGGIFQWDVRKSGLVSDKVFFIQVNGHGEDLLKAWRLSSSVDEAMRFEAAEQGTLTELLFPGKVVTRSQKALKLFEVSHAKTVGEVNRLRGSVTVLEPDAGQCWGNLIQETSLVSPGIKRKRSEEQLKRLGLTGARFKERLSALNGAVQRWRVPRWRPEAEPHRGQVLMAQKVEVKATTAAPRISLPVLQLPEVKEENLEVEEKEIQEELGEVI</sequence>
<evidence type="ECO:0000256" key="1">
    <source>
        <dbReference type="ARBA" id="ARBA00005664"/>
    </source>
</evidence>
<gene>
    <name evidence="4" type="ORF">CCMP2556_LOCUS49277</name>
</gene>
<evidence type="ECO:0000256" key="2">
    <source>
        <dbReference type="ARBA" id="ARBA00022676"/>
    </source>
</evidence>
<comment type="caution">
    <text evidence="4">The sequence shown here is derived from an EMBL/GenBank/DDBJ whole genome shotgun (WGS) entry which is preliminary data.</text>
</comment>
<evidence type="ECO:0000256" key="3">
    <source>
        <dbReference type="ARBA" id="ARBA00022679"/>
    </source>
</evidence>
<proteinExistence type="inferred from homology"/>
<dbReference type="PANTHER" id="PTHR31306">
    <property type="entry name" value="ALPHA-1,6-MANNOSYLTRANSFERASE MNN11-RELATED"/>
    <property type="match status" value="1"/>
</dbReference>
<evidence type="ECO:0000313" key="4">
    <source>
        <dbReference type="EMBL" id="CAK9105265.1"/>
    </source>
</evidence>
<dbReference type="InterPro" id="IPR029044">
    <property type="entry name" value="Nucleotide-diphossugar_trans"/>
</dbReference>
<keyword evidence="5" id="KW-1185">Reference proteome</keyword>
<dbReference type="EMBL" id="CAXAMN010026706">
    <property type="protein sequence ID" value="CAK9105265.1"/>
    <property type="molecule type" value="Genomic_DNA"/>
</dbReference>
<protein>
    <submittedName>
        <fullName evidence="4">Uncharacterized protein</fullName>
    </submittedName>
</protein>
<name>A0ABP0RZ47_9DINO</name>
<dbReference type="Proteomes" id="UP001642484">
    <property type="component" value="Unassembled WGS sequence"/>
</dbReference>
<organism evidence="4 5">
    <name type="scientific">Durusdinium trenchii</name>
    <dbReference type="NCBI Taxonomy" id="1381693"/>
    <lineage>
        <taxon>Eukaryota</taxon>
        <taxon>Sar</taxon>
        <taxon>Alveolata</taxon>
        <taxon>Dinophyceae</taxon>
        <taxon>Suessiales</taxon>
        <taxon>Symbiodiniaceae</taxon>
        <taxon>Durusdinium</taxon>
    </lineage>
</organism>
<accession>A0ABP0RZ47</accession>
<dbReference type="PANTHER" id="PTHR31306:SF4">
    <property type="entry name" value="ALPHA-1,2-GALACTOSYLTRANSFERASE"/>
    <property type="match status" value="1"/>
</dbReference>
<comment type="similarity">
    <text evidence="1">Belongs to the glycosyltransferase 34 family.</text>
</comment>
<keyword evidence="3" id="KW-0808">Transferase</keyword>